<evidence type="ECO:0000313" key="1">
    <source>
        <dbReference type="EMBL" id="KAJ7998804.1"/>
    </source>
</evidence>
<comment type="caution">
    <text evidence="1">The sequence shown here is derived from an EMBL/GenBank/DDBJ whole genome shotgun (WGS) entry which is preliminary data.</text>
</comment>
<name>A0ACC2G5A5_DALPE</name>
<dbReference type="Proteomes" id="UP001157502">
    <property type="component" value="Chromosome 17"/>
</dbReference>
<keyword evidence="2" id="KW-1185">Reference proteome</keyword>
<reference evidence="1" key="1">
    <citation type="submission" date="2021-05" db="EMBL/GenBank/DDBJ databases">
        <authorList>
            <person name="Pan Q."/>
            <person name="Jouanno E."/>
            <person name="Zahm M."/>
            <person name="Klopp C."/>
            <person name="Cabau C."/>
            <person name="Louis A."/>
            <person name="Berthelot C."/>
            <person name="Parey E."/>
            <person name="Roest Crollius H."/>
            <person name="Montfort J."/>
            <person name="Robinson-Rechavi M."/>
            <person name="Bouchez O."/>
            <person name="Lampietro C."/>
            <person name="Lopez Roques C."/>
            <person name="Donnadieu C."/>
            <person name="Postlethwait J."/>
            <person name="Bobe J."/>
            <person name="Dillon D."/>
            <person name="Chandos A."/>
            <person name="von Hippel F."/>
            <person name="Guiguen Y."/>
        </authorList>
    </citation>
    <scope>NUCLEOTIDE SEQUENCE</scope>
    <source>
        <strain evidence="1">YG-Jan2019</strain>
    </source>
</reference>
<dbReference type="EMBL" id="CM055744">
    <property type="protein sequence ID" value="KAJ7998804.1"/>
    <property type="molecule type" value="Genomic_DNA"/>
</dbReference>
<evidence type="ECO:0000313" key="2">
    <source>
        <dbReference type="Proteomes" id="UP001157502"/>
    </source>
</evidence>
<organism evidence="1 2">
    <name type="scientific">Dallia pectoralis</name>
    <name type="common">Alaska blackfish</name>
    <dbReference type="NCBI Taxonomy" id="75939"/>
    <lineage>
        <taxon>Eukaryota</taxon>
        <taxon>Metazoa</taxon>
        <taxon>Chordata</taxon>
        <taxon>Craniata</taxon>
        <taxon>Vertebrata</taxon>
        <taxon>Euteleostomi</taxon>
        <taxon>Actinopterygii</taxon>
        <taxon>Neopterygii</taxon>
        <taxon>Teleostei</taxon>
        <taxon>Protacanthopterygii</taxon>
        <taxon>Esociformes</taxon>
        <taxon>Umbridae</taxon>
        <taxon>Dallia</taxon>
    </lineage>
</organism>
<accession>A0ACC2G5A5</accession>
<gene>
    <name evidence="1" type="ORF">DPEC_G00208780</name>
</gene>
<protein>
    <submittedName>
        <fullName evidence="1">Uncharacterized protein</fullName>
    </submittedName>
</protein>
<proteinExistence type="predicted"/>
<sequence length="257" mass="29137">MMPPERARRHRQAGLHAQDRFKQLRRFSGSGGPNADRIETSRVGGYNADSLCTVVYHVSVVGAKDSGVRESERNKSERRDDWPRWEDEGRRTVERCAGEQKVGAGFQEPRLTRLVCVLAAGSRRQPRHGYRSGPVWEQSLIIVVRRDRIKVRTLKQKPGVLTPPPPLPYARTALAFLGVNATSITEHLFIYVTKHPQKHGTPSPAHFINRGIQRPCVSTSYQLSLRIGRGRLDAAAAPPTRTTYRCWCLSDFWHRAR</sequence>